<dbReference type="EMBL" id="JAMKPW020000022">
    <property type="protein sequence ID" value="KAK8206933.1"/>
    <property type="molecule type" value="Genomic_DNA"/>
</dbReference>
<gene>
    <name evidence="1" type="ORF">M8818_004768</name>
</gene>
<accession>A0ACC3SCJ1</accession>
<keyword evidence="2" id="KW-1185">Reference proteome</keyword>
<name>A0ACC3SCJ1_9PEZI</name>
<evidence type="ECO:0000313" key="1">
    <source>
        <dbReference type="EMBL" id="KAK8206933.1"/>
    </source>
</evidence>
<reference evidence="1" key="1">
    <citation type="submission" date="2024-02" db="EMBL/GenBank/DDBJ databases">
        <title>Metagenome Assembled Genome of Zalaria obscura JY119.</title>
        <authorList>
            <person name="Vighnesh L."/>
            <person name="Jagadeeshwari U."/>
            <person name="Venkata Ramana C."/>
            <person name="Sasikala C."/>
        </authorList>
    </citation>
    <scope>NUCLEOTIDE SEQUENCE</scope>
    <source>
        <strain evidence="1">JY119</strain>
    </source>
</reference>
<proteinExistence type="predicted"/>
<organism evidence="1 2">
    <name type="scientific">Zalaria obscura</name>
    <dbReference type="NCBI Taxonomy" id="2024903"/>
    <lineage>
        <taxon>Eukaryota</taxon>
        <taxon>Fungi</taxon>
        <taxon>Dikarya</taxon>
        <taxon>Ascomycota</taxon>
        <taxon>Pezizomycotina</taxon>
        <taxon>Dothideomycetes</taxon>
        <taxon>Dothideomycetidae</taxon>
        <taxon>Dothideales</taxon>
        <taxon>Zalariaceae</taxon>
        <taxon>Zalaria</taxon>
    </lineage>
</organism>
<protein>
    <submittedName>
        <fullName evidence="1">Uncharacterized protein</fullName>
    </submittedName>
</protein>
<sequence length="516" mass="59661">MDDVDRLISELKLRNMKLIMDLVVNHTSDQHPWFIDSASSKQSVHRDWYIWRKPKYDAEGNRQPPNNWAGLFDEMESAWTYDPGTDEYYLSLFSSYQPDLNWENPSVREEVNNILRFWLDKGVSGFRMDVINMISKDQRFPDAEKVHPDRQYQPADKHFANGARLLEYLQGMKRDVLSKYDTLTVGEMPFMDDEEERLEVIKAHEGALNMIFTFEMIGLDIVGEVGRFSLRPWTVAELRDVVEKAHRMITQDGWHTLFCENHDQPRSVTRFCDDSDEHRVAGTKLLCIMQTSLPGTIYLYQGEELGMRNVPATWGPEEYKDIESVNYWKRVCEKFPAGSAEMEKAKHFLRLKARDNARTPVQWDSTSNGGFCPAGVKPWMRVNDDYPVVNAAIQVSAGRASNRSMLVTPYRFWQRGLENRKRHADLFVYGDFEIVKDTHPSVFAFKRWCSLSQEESITILNFSGKEAEFTLPSGYEVQSWALGSYDAESAEKPKKGVIQLLPWEGLLGFHKSKDGG</sequence>
<evidence type="ECO:0000313" key="2">
    <source>
        <dbReference type="Proteomes" id="UP001320706"/>
    </source>
</evidence>
<comment type="caution">
    <text evidence="1">The sequence shown here is derived from an EMBL/GenBank/DDBJ whole genome shotgun (WGS) entry which is preliminary data.</text>
</comment>
<dbReference type="Proteomes" id="UP001320706">
    <property type="component" value="Unassembled WGS sequence"/>
</dbReference>